<evidence type="ECO:0000313" key="1">
    <source>
        <dbReference type="EMBL" id="KAE8038255.1"/>
    </source>
</evidence>
<gene>
    <name evidence="1" type="ORF">FH972_010783</name>
</gene>
<dbReference type="OrthoDB" id="1915122at2759"/>
<name>A0A660KSG2_9ROSI</name>
<dbReference type="EMBL" id="CM017324">
    <property type="protein sequence ID" value="KAE8038255.1"/>
    <property type="molecule type" value="Genomic_DNA"/>
</dbReference>
<proteinExistence type="predicted"/>
<accession>A0A660KSG2</accession>
<organism evidence="1 2">
    <name type="scientific">Carpinus fangiana</name>
    <dbReference type="NCBI Taxonomy" id="176857"/>
    <lineage>
        <taxon>Eukaryota</taxon>
        <taxon>Viridiplantae</taxon>
        <taxon>Streptophyta</taxon>
        <taxon>Embryophyta</taxon>
        <taxon>Tracheophyta</taxon>
        <taxon>Spermatophyta</taxon>
        <taxon>Magnoliopsida</taxon>
        <taxon>eudicotyledons</taxon>
        <taxon>Gunneridae</taxon>
        <taxon>Pentapetalae</taxon>
        <taxon>rosids</taxon>
        <taxon>fabids</taxon>
        <taxon>Fagales</taxon>
        <taxon>Betulaceae</taxon>
        <taxon>Carpinus</taxon>
    </lineage>
</organism>
<reference evidence="1 2" key="1">
    <citation type="submission" date="2019-06" db="EMBL/GenBank/DDBJ databases">
        <title>A chromosomal-level reference genome of Carpinus fangiana (Coryloideae, Betulaceae).</title>
        <authorList>
            <person name="Yang X."/>
            <person name="Wang Z."/>
            <person name="Zhang L."/>
            <person name="Hao G."/>
            <person name="Liu J."/>
            <person name="Yang Y."/>
        </authorList>
    </citation>
    <scope>NUCLEOTIDE SEQUENCE [LARGE SCALE GENOMIC DNA]</scope>
    <source>
        <strain evidence="1">Cfa_2016G</strain>
        <tissue evidence="1">Leaf</tissue>
    </source>
</reference>
<sequence>MEQFSLGSQSTSGPALASGIGASLAYSRTRSLLKPSLKLSHARCAFQMMFRALEATTDNCSQVFLAVHVVEIVDVLVEEIQ</sequence>
<protein>
    <submittedName>
        <fullName evidence="1">Uncharacterized protein</fullName>
    </submittedName>
</protein>
<dbReference type="AlphaFoldDB" id="A0A660KSG2"/>
<evidence type="ECO:0000313" key="2">
    <source>
        <dbReference type="Proteomes" id="UP000327013"/>
    </source>
</evidence>
<dbReference type="Proteomes" id="UP000327013">
    <property type="component" value="Chromosome 4"/>
</dbReference>
<keyword evidence="2" id="KW-1185">Reference proteome</keyword>